<feature type="binding site" evidence="17">
    <location>
        <position position="217"/>
    </location>
    <ligand>
        <name>substrate</name>
    </ligand>
</feature>
<keyword evidence="7" id="KW-0378">Hydrolase</keyword>
<evidence type="ECO:0000256" key="9">
    <source>
        <dbReference type="ARBA" id="ARBA00023157"/>
    </source>
</evidence>
<comment type="similarity">
    <text evidence="3">Belongs to the glycosyl hydrolase 13 family.</text>
</comment>
<dbReference type="GO" id="GO:0004556">
    <property type="term" value="F:alpha-amylase activity"/>
    <property type="evidence" value="ECO:0007669"/>
    <property type="project" value="UniProtKB-EC"/>
</dbReference>
<dbReference type="InterPro" id="IPR013784">
    <property type="entry name" value="Carb-bd-like_fold"/>
</dbReference>
<evidence type="ECO:0000256" key="3">
    <source>
        <dbReference type="ARBA" id="ARBA00008061"/>
    </source>
</evidence>
<accession>A0AAN7UZJ6</accession>
<evidence type="ECO:0000256" key="5">
    <source>
        <dbReference type="ARBA" id="ARBA00022723"/>
    </source>
</evidence>
<evidence type="ECO:0000256" key="6">
    <source>
        <dbReference type="ARBA" id="ARBA00022729"/>
    </source>
</evidence>
<evidence type="ECO:0000256" key="15">
    <source>
        <dbReference type="PIRSR" id="PIRSR001024-2"/>
    </source>
</evidence>
<dbReference type="SMART" id="SM01065">
    <property type="entry name" value="CBM_2"/>
    <property type="match status" value="1"/>
</dbReference>
<evidence type="ECO:0000259" key="19">
    <source>
        <dbReference type="PROSITE" id="PS51166"/>
    </source>
</evidence>
<dbReference type="PROSITE" id="PS51166">
    <property type="entry name" value="CBM20"/>
    <property type="match status" value="1"/>
</dbReference>
<dbReference type="InterPro" id="IPR034836">
    <property type="entry name" value="CBM20_glucoamylase"/>
</dbReference>
<dbReference type="InterPro" id="IPR017853">
    <property type="entry name" value="GH"/>
</dbReference>
<dbReference type="AlphaFoldDB" id="A0AAN7UZJ6"/>
<dbReference type="InterPro" id="IPR013780">
    <property type="entry name" value="Glyco_hydro_b"/>
</dbReference>
<evidence type="ECO:0000313" key="21">
    <source>
        <dbReference type="Proteomes" id="UP001305414"/>
    </source>
</evidence>
<evidence type="ECO:0000256" key="14">
    <source>
        <dbReference type="PIRSR" id="PIRSR001024-1"/>
    </source>
</evidence>
<reference evidence="20 21" key="1">
    <citation type="submission" date="2023-10" db="EMBL/GenBank/DDBJ databases">
        <title>Draft genome sequence of Xylaria bambusicola isolate GMP-LS, the root and basal stem rot pathogen of sugarcane in Indonesia.</title>
        <authorList>
            <person name="Selvaraj P."/>
            <person name="Muralishankar V."/>
            <person name="Muruganantham S."/>
            <person name="Sp S."/>
            <person name="Haryani S."/>
            <person name="Lau K.J.X."/>
            <person name="Naqvi N.I."/>
        </authorList>
    </citation>
    <scope>NUCLEOTIDE SEQUENCE [LARGE SCALE GENOMIC DNA]</scope>
    <source>
        <strain evidence="20">GMP-LS</strain>
    </source>
</reference>
<name>A0AAN7UZJ6_9PEZI</name>
<comment type="caution">
    <text evidence="20">The sequence shown here is derived from an EMBL/GenBank/DDBJ whole genome shotgun (WGS) entry which is preliminary data.</text>
</comment>
<evidence type="ECO:0000256" key="4">
    <source>
        <dbReference type="ARBA" id="ARBA00012595"/>
    </source>
</evidence>
<dbReference type="EC" id="3.2.1.1" evidence="4"/>
<keyword evidence="6 18" id="KW-0732">Signal</keyword>
<keyword evidence="10" id="KW-0325">Glycoprotein</keyword>
<feature type="chain" id="PRO_5042876811" description="alpha-amylase" evidence="18">
    <location>
        <begin position="17"/>
        <end position="619"/>
    </location>
</feature>
<dbReference type="FunFam" id="3.20.20.80:FF:000120">
    <property type="entry name" value="Alpha-amylase A"/>
    <property type="match status" value="1"/>
</dbReference>
<keyword evidence="5" id="KW-0479">Metal-binding</keyword>
<dbReference type="PANTHER" id="PTHR10357">
    <property type="entry name" value="ALPHA-AMYLASE FAMILY MEMBER"/>
    <property type="match status" value="1"/>
</dbReference>
<dbReference type="InterPro" id="IPR015340">
    <property type="entry name" value="A_amylase_C_dom"/>
</dbReference>
<feature type="disulfide bond" evidence="16">
    <location>
        <begin position="473"/>
        <end position="507"/>
    </location>
</feature>
<dbReference type="SUPFAM" id="SSF51445">
    <property type="entry name" value="(Trans)glycosidases"/>
    <property type="match status" value="1"/>
</dbReference>
<keyword evidence="13" id="KW-0624">Polysaccharide degradation</keyword>
<evidence type="ECO:0000256" key="11">
    <source>
        <dbReference type="ARBA" id="ARBA00023277"/>
    </source>
</evidence>
<feature type="binding site" evidence="17">
    <location>
        <position position="97"/>
    </location>
    <ligand>
        <name>substrate</name>
    </ligand>
</feature>
<dbReference type="Gene3D" id="3.20.20.80">
    <property type="entry name" value="Glycosidases"/>
    <property type="match status" value="1"/>
</dbReference>
<keyword evidence="8" id="KW-0106">Calcium</keyword>
<evidence type="ECO:0000256" key="16">
    <source>
        <dbReference type="PIRSR" id="PIRSR001024-4"/>
    </source>
</evidence>
<evidence type="ECO:0000256" key="12">
    <source>
        <dbReference type="ARBA" id="ARBA00023295"/>
    </source>
</evidence>
<feature type="disulfide bond" evidence="16">
    <location>
        <begin position="164"/>
        <end position="177"/>
    </location>
</feature>
<feature type="binding site" evidence="17">
    <location>
        <position position="247"/>
    </location>
    <ligand>
        <name>substrate</name>
    </ligand>
</feature>
<dbReference type="Pfam" id="PF09260">
    <property type="entry name" value="A_amylase_dom_C"/>
    <property type="match status" value="1"/>
</dbReference>
<dbReference type="Pfam" id="PF00128">
    <property type="entry name" value="Alpha-amylase"/>
    <property type="match status" value="1"/>
</dbReference>
<dbReference type="SUPFAM" id="SSF51011">
    <property type="entry name" value="Glycosyl hydrolase domain"/>
    <property type="match status" value="1"/>
</dbReference>
<evidence type="ECO:0000256" key="8">
    <source>
        <dbReference type="ARBA" id="ARBA00022837"/>
    </source>
</evidence>
<evidence type="ECO:0000256" key="18">
    <source>
        <dbReference type="SAM" id="SignalP"/>
    </source>
</evidence>
<dbReference type="PANTHER" id="PTHR10357:SF215">
    <property type="entry name" value="ALPHA-AMYLASE 1"/>
    <property type="match status" value="1"/>
</dbReference>
<protein>
    <recommendedName>
        <fullName evidence="4">alpha-amylase</fullName>
        <ecNumber evidence="4">3.2.1.1</ecNumber>
    </recommendedName>
</protein>
<dbReference type="SUPFAM" id="SSF49452">
    <property type="entry name" value="Starch-binding domain-like"/>
    <property type="match status" value="1"/>
</dbReference>
<keyword evidence="21" id="KW-1185">Reference proteome</keyword>
<dbReference type="GO" id="GO:0005509">
    <property type="term" value="F:calcium ion binding"/>
    <property type="evidence" value="ECO:0007669"/>
    <property type="project" value="InterPro"/>
</dbReference>
<sequence length="619" mass="67752">MKAATFLAALAATAQALSTNDWTKQSIYQVLTDRFARPDGSTSACSNLGTYCGGTWQGLIKKLDYIQNMGFTAVWISPVVKNIDTNTVYGLPYHGYWAQDIYSLNSHFGTEADLKALSKALHDRGMYLMVDIVVNHYGANSAPANVDYSQFNPFNTADKFHSYCPIDYNNQNSIVKCWLGDTKVPLPDVKTEDPGVRDTFNGWIKDLVSTYGVDGLRIDTVQHVEKDFWPGFEDAAGCYSVGEIFNGDPNIFPDWLKYISGAMNYPAYAPSSSTYPLPSFIHSFTYYWITRAFQSTSATMTELLNGINTMKGQMQTKTLGSFIENHDNPRFPSLTSDMTLDKNAIAFTILMDGIPIIYQGQEQHFSGKDDPNNREPLWTSNYATNNALYPWIQKLNQIRNQAIFVGGDDYTNYQAWPMSPDSKTIVLRKGLKGSQVISVFTNVGANGGSHQITLNSDYTDFTANQALTEVMSCTSVTTDGSGTLSFSQGPETKVFFPSAKLTGSGVCDGGSNGGSTCTSVPVTFNEIVTTSIGETIKIVGNIPALGSWSPSGAIALDASQYTSSNHLWRATVNLPPGTAVQYKYIKVASNGAVTWESDPNRSFTVPTACDGVTSSDTWR</sequence>
<feature type="signal peptide" evidence="18">
    <location>
        <begin position="1"/>
        <end position="16"/>
    </location>
</feature>
<dbReference type="GO" id="GO:2001070">
    <property type="term" value="F:starch binding"/>
    <property type="evidence" value="ECO:0007669"/>
    <property type="project" value="InterPro"/>
</dbReference>
<dbReference type="SMART" id="SM00642">
    <property type="entry name" value="Aamy"/>
    <property type="match status" value="1"/>
</dbReference>
<evidence type="ECO:0000256" key="13">
    <source>
        <dbReference type="ARBA" id="ARBA00023326"/>
    </source>
</evidence>
<gene>
    <name evidence="20" type="ORF">RRF57_009538</name>
</gene>
<keyword evidence="11" id="KW-0119">Carbohydrate metabolism</keyword>
<feature type="binding site" evidence="17">
    <location>
        <position position="374"/>
    </location>
    <ligand>
        <name>substrate</name>
    </ligand>
</feature>
<feature type="active site" description="Proton donor" evidence="14">
    <location>
        <position position="243"/>
    </location>
</feature>
<proteinExistence type="inferred from homology"/>
<dbReference type="CDD" id="cd05811">
    <property type="entry name" value="CBM20_glucoamylase"/>
    <property type="match status" value="1"/>
</dbReference>
<keyword evidence="9 16" id="KW-1015">Disulfide bond</keyword>
<feature type="active site" description="Nucleophile" evidence="14">
    <location>
        <position position="219"/>
    </location>
</feature>
<dbReference type="GO" id="GO:0000272">
    <property type="term" value="P:polysaccharide catabolic process"/>
    <property type="evidence" value="ECO:0007669"/>
    <property type="project" value="UniProtKB-KW"/>
</dbReference>
<dbReference type="InterPro" id="IPR002044">
    <property type="entry name" value="CBM20"/>
</dbReference>
<feature type="domain" description="CBM20" evidence="19">
    <location>
        <begin position="514"/>
        <end position="619"/>
    </location>
</feature>
<evidence type="ECO:0000256" key="17">
    <source>
        <dbReference type="PIRSR" id="PIRSR001024-5"/>
    </source>
</evidence>
<evidence type="ECO:0000256" key="7">
    <source>
        <dbReference type="ARBA" id="ARBA00022801"/>
    </source>
</evidence>
<keyword evidence="12" id="KW-0326">Glycosidase</keyword>
<dbReference type="Pfam" id="PF00686">
    <property type="entry name" value="CBM_20"/>
    <property type="match status" value="1"/>
</dbReference>
<evidence type="ECO:0000256" key="2">
    <source>
        <dbReference type="ARBA" id="ARBA00001913"/>
    </source>
</evidence>
<dbReference type="Proteomes" id="UP001305414">
    <property type="component" value="Unassembled WGS sequence"/>
</dbReference>
<dbReference type="CDD" id="cd11319">
    <property type="entry name" value="AmyAc_euk_AmyA"/>
    <property type="match status" value="1"/>
</dbReference>
<evidence type="ECO:0000256" key="1">
    <source>
        <dbReference type="ARBA" id="ARBA00000548"/>
    </source>
</evidence>
<feature type="binding site" evidence="17">
    <location>
        <position position="327"/>
    </location>
    <ligand>
        <name>substrate</name>
    </ligand>
</feature>
<organism evidence="20 21">
    <name type="scientific">Xylaria bambusicola</name>
    <dbReference type="NCBI Taxonomy" id="326684"/>
    <lineage>
        <taxon>Eukaryota</taxon>
        <taxon>Fungi</taxon>
        <taxon>Dikarya</taxon>
        <taxon>Ascomycota</taxon>
        <taxon>Pezizomycotina</taxon>
        <taxon>Sordariomycetes</taxon>
        <taxon>Xylariomycetidae</taxon>
        <taxon>Xylariales</taxon>
        <taxon>Xylariaceae</taxon>
        <taxon>Xylaria</taxon>
    </lineage>
</organism>
<dbReference type="InterPro" id="IPR013783">
    <property type="entry name" value="Ig-like_fold"/>
</dbReference>
<evidence type="ECO:0000313" key="20">
    <source>
        <dbReference type="EMBL" id="KAK5633824.1"/>
    </source>
</evidence>
<dbReference type="Gene3D" id="2.60.40.10">
    <property type="entry name" value="Immunoglobulins"/>
    <property type="match status" value="1"/>
</dbReference>
<comment type="catalytic activity">
    <reaction evidence="1">
        <text>Endohydrolysis of (1-&gt;4)-alpha-D-glucosidic linkages in polysaccharides containing three or more (1-&gt;4)-alpha-linked D-glucose units.</text>
        <dbReference type="EC" id="3.2.1.1"/>
    </reaction>
</comment>
<dbReference type="Gene3D" id="2.60.40.1180">
    <property type="entry name" value="Golgi alpha-mannosidase II"/>
    <property type="match status" value="1"/>
</dbReference>
<evidence type="ECO:0000256" key="10">
    <source>
        <dbReference type="ARBA" id="ARBA00023180"/>
    </source>
</evidence>
<feature type="binding site" evidence="17">
    <location>
        <position position="136"/>
    </location>
    <ligand>
        <name>substrate</name>
    </ligand>
</feature>
<dbReference type="InterPro" id="IPR013777">
    <property type="entry name" value="A-amylase-like"/>
</dbReference>
<comment type="cofactor">
    <cofactor evidence="2">
        <name>Ca(2+)</name>
        <dbReference type="ChEBI" id="CHEBI:29108"/>
    </cofactor>
</comment>
<feature type="site" description="Transition state stabilizer" evidence="15">
    <location>
        <position position="327"/>
    </location>
</feature>
<dbReference type="InterPro" id="IPR006047">
    <property type="entry name" value="GH13_cat_dom"/>
</dbReference>
<dbReference type="EMBL" id="JAWHQM010000036">
    <property type="protein sequence ID" value="KAK5633824.1"/>
    <property type="molecule type" value="Genomic_DNA"/>
</dbReference>
<dbReference type="FunFam" id="2.60.40.10:FF:000552">
    <property type="entry name" value="Related to glucoamylase"/>
    <property type="match status" value="1"/>
</dbReference>
<dbReference type="PIRSF" id="PIRSF001024">
    <property type="entry name" value="Alph-amyl_fung"/>
    <property type="match status" value="1"/>
</dbReference>